<dbReference type="InterPro" id="IPR011761">
    <property type="entry name" value="ATP-grasp"/>
</dbReference>
<name>A0A4S4APJ9_9RHOO</name>
<dbReference type="AlphaFoldDB" id="A0A4S4APJ9"/>
<dbReference type="SUPFAM" id="SSF56059">
    <property type="entry name" value="Glutathione synthetase ATP-binding domain-like"/>
    <property type="match status" value="1"/>
</dbReference>
<proteinExistence type="predicted"/>
<keyword evidence="4" id="KW-1185">Reference proteome</keyword>
<feature type="domain" description="ATP-grasp" evidence="2">
    <location>
        <begin position="124"/>
        <end position="307"/>
    </location>
</feature>
<evidence type="ECO:0000313" key="3">
    <source>
        <dbReference type="EMBL" id="THF61616.1"/>
    </source>
</evidence>
<dbReference type="GO" id="GO:0005524">
    <property type="term" value="F:ATP binding"/>
    <property type="evidence" value="ECO:0007669"/>
    <property type="project" value="UniProtKB-UniRule"/>
</dbReference>
<dbReference type="PROSITE" id="PS50975">
    <property type="entry name" value="ATP_GRASP"/>
    <property type="match status" value="1"/>
</dbReference>
<dbReference type="GO" id="GO:0046872">
    <property type="term" value="F:metal ion binding"/>
    <property type="evidence" value="ECO:0007669"/>
    <property type="project" value="InterPro"/>
</dbReference>
<keyword evidence="1" id="KW-0547">Nucleotide-binding</keyword>
<organism evidence="3 4">
    <name type="scientific">Pseudothauera rhizosphaerae</name>
    <dbReference type="NCBI Taxonomy" id="2565932"/>
    <lineage>
        <taxon>Bacteria</taxon>
        <taxon>Pseudomonadati</taxon>
        <taxon>Pseudomonadota</taxon>
        <taxon>Betaproteobacteria</taxon>
        <taxon>Rhodocyclales</taxon>
        <taxon>Zoogloeaceae</taxon>
        <taxon>Pseudothauera</taxon>
    </lineage>
</organism>
<dbReference type="OrthoDB" id="5372487at2"/>
<evidence type="ECO:0000313" key="4">
    <source>
        <dbReference type="Proteomes" id="UP000307956"/>
    </source>
</evidence>
<keyword evidence="1" id="KW-0067">ATP-binding</keyword>
<accession>A0A4S4APJ9</accession>
<evidence type="ECO:0000256" key="1">
    <source>
        <dbReference type="PROSITE-ProRule" id="PRU00409"/>
    </source>
</evidence>
<evidence type="ECO:0000259" key="2">
    <source>
        <dbReference type="PROSITE" id="PS50975"/>
    </source>
</evidence>
<dbReference type="InterPro" id="IPR013815">
    <property type="entry name" value="ATP_grasp_subdomain_1"/>
</dbReference>
<dbReference type="Proteomes" id="UP000307956">
    <property type="component" value="Unassembled WGS sequence"/>
</dbReference>
<protein>
    <recommendedName>
        <fullName evidence="2">ATP-grasp domain-containing protein</fullName>
    </recommendedName>
</protein>
<gene>
    <name evidence="3" type="ORF">E6O51_09175</name>
</gene>
<comment type="caution">
    <text evidence="3">The sequence shown here is derived from an EMBL/GenBank/DDBJ whole genome shotgun (WGS) entry which is preliminary data.</text>
</comment>
<dbReference type="EMBL" id="SSOD01000006">
    <property type="protein sequence ID" value="THF61616.1"/>
    <property type="molecule type" value="Genomic_DNA"/>
</dbReference>
<dbReference type="RefSeq" id="WP_136384690.1">
    <property type="nucleotide sequence ID" value="NZ_SSOD01000006.1"/>
</dbReference>
<dbReference type="Gene3D" id="3.30.470.20">
    <property type="entry name" value="ATP-grasp fold, B domain"/>
    <property type="match status" value="1"/>
</dbReference>
<sequence>MIDPAHPPAVVVGLCAHGLGIARALHGAGVPVHALEANPQLPGLRTACARIHPVADINGEGLVDALLRLAPELGDAGRPVLLLTNDRMAETIGRHVDEIERHYVLSWGHAAARLLPLLHKQHIEERCGQTGIAYPRTVLVKNLEQLAQQLAGLRFPVIAKPVRPVSAFKTIVAHSAAELDAARPRLAQSMPVIVQEFIPGDDGHIRFGALYLDRGRVVARFEGRKLRSRPMGHTTIAVSEPSDEVNELAVRFFEGLELSGPVSLELKKDADGTSWVIEPTVGRTDFWVGLCIANGVNLPLIEYRVGAGLGAQAGTQTGKGLWINGERDPAALGWLLLHHPAFLVGRPIKGVYAERTDPAPFALTVRRRLRKLPGQALRAVRRLLPAH</sequence>
<reference evidence="3 4" key="1">
    <citation type="submission" date="2019-04" db="EMBL/GenBank/DDBJ databases">
        <title>Azoarcus rhizosphaerae sp. nov. isolated from rhizosphere of Ficus religiosa.</title>
        <authorList>
            <person name="Lin S.-Y."/>
            <person name="Hameed A."/>
            <person name="Hsu Y.-H."/>
            <person name="Young C.-C."/>
        </authorList>
    </citation>
    <scope>NUCLEOTIDE SEQUENCE [LARGE SCALE GENOMIC DNA]</scope>
    <source>
        <strain evidence="3 4">CC-YHH848</strain>
    </source>
</reference>
<dbReference type="Gene3D" id="3.30.1490.20">
    <property type="entry name" value="ATP-grasp fold, A domain"/>
    <property type="match status" value="1"/>
</dbReference>